<evidence type="ECO:0000256" key="1">
    <source>
        <dbReference type="SAM" id="MobiDB-lite"/>
    </source>
</evidence>
<reference evidence="2 3" key="1">
    <citation type="submission" date="2019-03" db="EMBL/GenBank/DDBJ databases">
        <authorList>
            <person name="Nijsse B."/>
        </authorList>
    </citation>
    <scope>NUCLEOTIDE SEQUENCE [LARGE SCALE GENOMIC DNA]</scope>
    <source>
        <strain evidence="2">Desulfoluna butyratoxydans MSL71</strain>
    </source>
</reference>
<keyword evidence="3" id="KW-1185">Reference proteome</keyword>
<feature type="compositionally biased region" description="Low complexity" evidence="1">
    <location>
        <begin position="60"/>
        <end position="69"/>
    </location>
</feature>
<gene>
    <name evidence="2" type="ORF">MSL71_40210</name>
</gene>
<organism evidence="2 3">
    <name type="scientific">Desulfoluna butyratoxydans</name>
    <dbReference type="NCBI Taxonomy" id="231438"/>
    <lineage>
        <taxon>Bacteria</taxon>
        <taxon>Pseudomonadati</taxon>
        <taxon>Thermodesulfobacteriota</taxon>
        <taxon>Desulfobacteria</taxon>
        <taxon>Desulfobacterales</taxon>
        <taxon>Desulfolunaceae</taxon>
        <taxon>Desulfoluna</taxon>
    </lineage>
</organism>
<dbReference type="Proteomes" id="UP000507962">
    <property type="component" value="Unassembled WGS sequence"/>
</dbReference>
<sequence>MMNPKHAALRPFVPSSDGGYSFISQVISGAPLKAAAGPVLRSHLKNKRDFQPLCIHTYSKKSPSNYKNSGQSSRRMAPSRGCRKACYPPDATRQQGRSPFHPAGGEIFSGGRPGARAPVTKASPSRFPASASRRTRYELPTPPPAAPTPKKNPHPTACRYQKQIARRCRAHPKPSTHWHSSCLFLPTATDQGETHAV</sequence>
<feature type="compositionally biased region" description="Low complexity" evidence="1">
    <location>
        <begin position="122"/>
        <end position="132"/>
    </location>
</feature>
<dbReference type="EMBL" id="CAADHO010000008">
    <property type="protein sequence ID" value="VFQ46357.1"/>
    <property type="molecule type" value="Genomic_DNA"/>
</dbReference>
<proteinExistence type="predicted"/>
<evidence type="ECO:0000313" key="2">
    <source>
        <dbReference type="EMBL" id="VFQ46357.1"/>
    </source>
</evidence>
<name>A0A4U8YS80_9BACT</name>
<feature type="region of interest" description="Disordered" evidence="1">
    <location>
        <begin position="55"/>
        <end position="156"/>
    </location>
</feature>
<accession>A0A4U8YS80</accession>
<evidence type="ECO:0000313" key="3">
    <source>
        <dbReference type="Proteomes" id="UP000507962"/>
    </source>
</evidence>
<protein>
    <submittedName>
        <fullName evidence="2">Uncharacterized protein</fullName>
    </submittedName>
</protein>
<dbReference type="AlphaFoldDB" id="A0A4U8YS80"/>